<dbReference type="Pfam" id="PF00534">
    <property type="entry name" value="Glycos_transf_1"/>
    <property type="match status" value="1"/>
</dbReference>
<dbReference type="InterPro" id="IPR001296">
    <property type="entry name" value="Glyco_trans_1"/>
</dbReference>
<keyword evidence="2" id="KW-0808">Transferase</keyword>
<organism evidence="2">
    <name type="scientific">uncultured Caudovirales phage</name>
    <dbReference type="NCBI Taxonomy" id="2100421"/>
    <lineage>
        <taxon>Viruses</taxon>
        <taxon>Duplodnaviria</taxon>
        <taxon>Heunggongvirae</taxon>
        <taxon>Uroviricota</taxon>
        <taxon>Caudoviricetes</taxon>
        <taxon>Peduoviridae</taxon>
        <taxon>Maltschvirus</taxon>
        <taxon>Maltschvirus maltsch</taxon>
    </lineage>
</organism>
<dbReference type="Gene3D" id="3.40.50.2000">
    <property type="entry name" value="Glycogen Phosphorylase B"/>
    <property type="match status" value="1"/>
</dbReference>
<dbReference type="SUPFAM" id="SSF53756">
    <property type="entry name" value="UDP-Glycosyltransferase/glycogen phosphorylase"/>
    <property type="match status" value="1"/>
</dbReference>
<evidence type="ECO:0000313" key="2">
    <source>
        <dbReference type="EMBL" id="CAB4138527.1"/>
    </source>
</evidence>
<gene>
    <name evidence="2" type="ORF">UFOVP331_87</name>
</gene>
<accession>A0A6J5LZN2</accession>
<evidence type="ECO:0000259" key="1">
    <source>
        <dbReference type="Pfam" id="PF00534"/>
    </source>
</evidence>
<sequence>MNSEFKYLPLDKRKKIMLVTDDIRVHSGVATVGREIVIHTAQHFNWVVVGGSIKHPDSGKRFDLSQDTNGISNLTDSSVILYPVDGYGTQELIRHLIELEKPDAIMLITDPRYFTHIFQMENEIRRKIPITYLNIWDEYPAPLYNKAYYEACDLLMGISKQTVNINKLVLGDKANNKIIKYVPHGLNHEVMKPLDYNDPELVKFRKNLFGNKEYDFVLFFNSRNIRRKQIPDAMLAYRLFIDQLPIEKAKKCAIVLHTEIVSEHGTDLEAVRELFLEGEQYNVYFSTNRYNTHEMNLLYNCSDAQILLTSNEGWGLSLTEAILAGRPIIANVTGGMQDQMRFSKNNKWIEFDADFPSNHNGTVKECGEWALPVFPTNRSLVGSPVTPYIWDDRCTSEDAAEQIINAYNLGREELRRRGLKGREWAIGEEAGFTGEHQGKRVIEAFDELFEAWKPREKYELINCNETKPNSVNHKLIY</sequence>
<feature type="domain" description="Glycosyl transferase family 1" evidence="1">
    <location>
        <begin position="282"/>
        <end position="344"/>
    </location>
</feature>
<dbReference type="EMBL" id="LR796345">
    <property type="protein sequence ID" value="CAB4138527.1"/>
    <property type="molecule type" value="Genomic_DNA"/>
</dbReference>
<proteinExistence type="predicted"/>
<dbReference type="GO" id="GO:0016757">
    <property type="term" value="F:glycosyltransferase activity"/>
    <property type="evidence" value="ECO:0007669"/>
    <property type="project" value="InterPro"/>
</dbReference>
<name>A0A6J5LZN2_9CAUD</name>
<reference evidence="2" key="1">
    <citation type="submission" date="2020-04" db="EMBL/GenBank/DDBJ databases">
        <authorList>
            <person name="Chiriac C."/>
            <person name="Salcher M."/>
            <person name="Ghai R."/>
            <person name="Kavagutti S V."/>
        </authorList>
    </citation>
    <scope>NUCLEOTIDE SEQUENCE</scope>
</reference>
<protein>
    <submittedName>
        <fullName evidence="2">Glycosyl transferase, family 1</fullName>
    </submittedName>
</protein>